<reference evidence="1 2" key="1">
    <citation type="journal article" date="2016" name="Nat. Commun.">
        <title>Thousands of microbial genomes shed light on interconnected biogeochemical processes in an aquifer system.</title>
        <authorList>
            <person name="Anantharaman K."/>
            <person name="Brown C.T."/>
            <person name="Hug L.A."/>
            <person name="Sharon I."/>
            <person name="Castelle C.J."/>
            <person name="Probst A.J."/>
            <person name="Thomas B.C."/>
            <person name="Singh A."/>
            <person name="Wilkins M.J."/>
            <person name="Karaoz U."/>
            <person name="Brodie E.L."/>
            <person name="Williams K.H."/>
            <person name="Hubbard S.S."/>
            <person name="Banfield J.F."/>
        </authorList>
    </citation>
    <scope>NUCLEOTIDE SEQUENCE [LARGE SCALE GENOMIC DNA]</scope>
</reference>
<organism evidence="1 2">
    <name type="scientific">Candidatus Ryanbacteria bacterium RIFCSPHIGHO2_02_FULL_45_13b</name>
    <dbReference type="NCBI Taxonomy" id="1802117"/>
    <lineage>
        <taxon>Bacteria</taxon>
        <taxon>Candidatus Ryaniibacteriota</taxon>
    </lineage>
</organism>
<sequence length="116" mass="12679">MANNKKSGIGLGLAAFAAAAAGAYFLYGKATPKQKKKISGWMLRMKGEVLEGLEGLREVSEQQYENVVEKVAAKYRAAKNIDKEELAAITKELKGYWKNISRHVAKAVKPPAKKKG</sequence>
<gene>
    <name evidence="1" type="ORF">A3J54_01210</name>
</gene>
<dbReference type="STRING" id="1802117.A3J54_01210"/>
<dbReference type="Proteomes" id="UP000176576">
    <property type="component" value="Unassembled WGS sequence"/>
</dbReference>
<name>A0A1G2G8X1_9BACT</name>
<dbReference type="AlphaFoldDB" id="A0A1G2G8X1"/>
<protein>
    <submittedName>
        <fullName evidence="1">Uncharacterized protein</fullName>
    </submittedName>
</protein>
<comment type="caution">
    <text evidence="1">The sequence shown here is derived from an EMBL/GenBank/DDBJ whole genome shotgun (WGS) entry which is preliminary data.</text>
</comment>
<evidence type="ECO:0000313" key="1">
    <source>
        <dbReference type="EMBL" id="OGZ46637.1"/>
    </source>
</evidence>
<accession>A0A1G2G8X1</accession>
<dbReference type="EMBL" id="MHNN01000007">
    <property type="protein sequence ID" value="OGZ46637.1"/>
    <property type="molecule type" value="Genomic_DNA"/>
</dbReference>
<proteinExistence type="predicted"/>
<evidence type="ECO:0000313" key="2">
    <source>
        <dbReference type="Proteomes" id="UP000176576"/>
    </source>
</evidence>